<gene>
    <name evidence="11" type="ORF">J3U87_32020</name>
</gene>
<evidence type="ECO:0000313" key="12">
    <source>
        <dbReference type="Proteomes" id="UP000663929"/>
    </source>
</evidence>
<feature type="region of interest" description="Disordered" evidence="8">
    <location>
        <begin position="633"/>
        <end position="669"/>
    </location>
</feature>
<dbReference type="InterPro" id="IPR014031">
    <property type="entry name" value="Ketoacyl_synth_C"/>
</dbReference>
<dbReference type="SUPFAM" id="SSF53901">
    <property type="entry name" value="Thiolase-like"/>
    <property type="match status" value="1"/>
</dbReference>
<evidence type="ECO:0000313" key="11">
    <source>
        <dbReference type="EMBL" id="QTD50237.1"/>
    </source>
</evidence>
<dbReference type="InterPro" id="IPR054514">
    <property type="entry name" value="RhiE-like_linker"/>
</dbReference>
<accession>A0A8A4TL84</accession>
<evidence type="ECO:0000256" key="8">
    <source>
        <dbReference type="SAM" id="MobiDB-lite"/>
    </source>
</evidence>
<dbReference type="InterPro" id="IPR014030">
    <property type="entry name" value="Ketoacyl_synth_N"/>
</dbReference>
<keyword evidence="12" id="KW-1185">Reference proteome</keyword>
<sequence>MSTVEEKRQRLAEAMLGALPDREPTPAPRRRAATDDARANPEPIAIVGLAGLFPQCMSVRSFWDALDRDARLIEEIPKNRFDWGAVYDPDGGDPAKSRTRWGGFIPDIRGFDPEFFHILPGEAELMDPRQRLLLMSVYHCLEDAGYAPLSLKREAVGVFVGVEENEYVALLKDAGIELGRDFGHAAGMVANRISYFFDWRGPSECIDTMCSSAAVALHRAVSALRAGEIGHAVVGAANLLLRPDLFVGLSRMGQLSARETVASFGRDAAGYQRAEGVAAVLLKPLAEAEADGDAVYAVIRHTAINYNGQGGMSIAAPNPAAHADLIERCYREAGVRADRVTYIEAQGMGNPVADIAEWQACNRALTRLAGRQGIELEPGNCRISTLKPMLGHMHAASALGALFKIVRSFQTGAVHQIADFDEPNPDLDLEDRPCRLVGRTEAWPAGDAPRLAGLHAYGSGGNNAHVLFEEYRPVGSVRPEPVRTVLVVLSARNGARLKHLAKNLHYFLLDAGGVDLVDLAYTLQVGRDPMDVRIAFLVDDAAELIGRLEQFGRGTLPREGEASDRVFQNETTPGEDTIDNPAILNQWLEQGALAELAEVWTRGIPLDWRRLYQDAPPRRLHLPCYPFAKKPCWPKGLDEAKPRPAQPSRDDVSSSGAAPSPRRSVAADAADHVREFVERLSDDQVHLLVRELGLGHPEPDPEIAPVSSASPSVPSTKPSEEATRPPAADAEAGTTAEPRAKEAEPSGHVDGARVREVIVGILVDALQIDPESIRPGRSFSDFGLNSINGSDFIRILEEALDVAIPPKWIFEYPTIDDLVRVILAKTKPQLNTLNA</sequence>
<dbReference type="PROSITE" id="PS50075">
    <property type="entry name" value="CARRIER"/>
    <property type="match status" value="1"/>
</dbReference>
<proteinExistence type="predicted"/>
<feature type="compositionally biased region" description="Basic and acidic residues" evidence="8">
    <location>
        <begin position="636"/>
        <end position="652"/>
    </location>
</feature>
<dbReference type="SMART" id="SM01294">
    <property type="entry name" value="PKS_PP_betabranch"/>
    <property type="match status" value="1"/>
</dbReference>
<comment type="subcellular location">
    <subcellularLocation>
        <location evidence="1">Cytoplasm</location>
    </subcellularLocation>
</comment>
<feature type="domain" description="Carrier" evidence="9">
    <location>
        <begin position="752"/>
        <end position="826"/>
    </location>
</feature>
<dbReference type="InterPro" id="IPR009081">
    <property type="entry name" value="PP-bd_ACP"/>
</dbReference>
<dbReference type="InterPro" id="IPR020806">
    <property type="entry name" value="PKS_PP-bd"/>
</dbReference>
<dbReference type="Pfam" id="PF00109">
    <property type="entry name" value="ketoacyl-synt"/>
    <property type="match status" value="1"/>
</dbReference>
<dbReference type="PANTHER" id="PTHR43775:SF37">
    <property type="entry name" value="SI:DKEY-61P9.11"/>
    <property type="match status" value="1"/>
</dbReference>
<dbReference type="Pfam" id="PF00550">
    <property type="entry name" value="PP-binding"/>
    <property type="match status" value="1"/>
</dbReference>
<dbReference type="Gene3D" id="3.40.47.10">
    <property type="match status" value="1"/>
</dbReference>
<feature type="region of interest" description="Disordered" evidence="8">
    <location>
        <begin position="694"/>
        <end position="747"/>
    </location>
</feature>
<evidence type="ECO:0000256" key="6">
    <source>
        <dbReference type="ARBA" id="ARBA00022679"/>
    </source>
</evidence>
<comment type="pathway">
    <text evidence="2">Antibiotic biosynthesis.</text>
</comment>
<dbReference type="KEGG" id="scor:J3U87_32020"/>
<evidence type="ECO:0000256" key="4">
    <source>
        <dbReference type="ARBA" id="ARBA00022490"/>
    </source>
</evidence>
<dbReference type="EMBL" id="CP071793">
    <property type="protein sequence ID" value="QTD50237.1"/>
    <property type="molecule type" value="Genomic_DNA"/>
</dbReference>
<evidence type="ECO:0000259" key="10">
    <source>
        <dbReference type="PROSITE" id="PS52004"/>
    </source>
</evidence>
<dbReference type="SMART" id="SM00825">
    <property type="entry name" value="PKS_KS"/>
    <property type="match status" value="1"/>
</dbReference>
<keyword evidence="6" id="KW-0808">Transferase</keyword>
<evidence type="ECO:0000256" key="3">
    <source>
        <dbReference type="ARBA" id="ARBA00022450"/>
    </source>
</evidence>
<feature type="region of interest" description="Disordered" evidence="8">
    <location>
        <begin position="559"/>
        <end position="579"/>
    </location>
</feature>
<feature type="region of interest" description="Disordered" evidence="8">
    <location>
        <begin position="1"/>
        <end position="37"/>
    </location>
</feature>
<keyword evidence="3" id="KW-0596">Phosphopantetheine</keyword>
<evidence type="ECO:0000256" key="1">
    <source>
        <dbReference type="ARBA" id="ARBA00004496"/>
    </source>
</evidence>
<dbReference type="Gene3D" id="1.10.1200.10">
    <property type="entry name" value="ACP-like"/>
    <property type="match status" value="1"/>
</dbReference>
<organism evidence="11 12">
    <name type="scientific">Sulfidibacter corallicola</name>
    <dbReference type="NCBI Taxonomy" id="2818388"/>
    <lineage>
        <taxon>Bacteria</taxon>
        <taxon>Pseudomonadati</taxon>
        <taxon>Acidobacteriota</taxon>
        <taxon>Holophagae</taxon>
        <taxon>Acanthopleuribacterales</taxon>
        <taxon>Acanthopleuribacteraceae</taxon>
        <taxon>Sulfidibacter</taxon>
    </lineage>
</organism>
<dbReference type="PANTHER" id="PTHR43775">
    <property type="entry name" value="FATTY ACID SYNTHASE"/>
    <property type="match status" value="1"/>
</dbReference>
<dbReference type="GO" id="GO:0031177">
    <property type="term" value="F:phosphopantetheine binding"/>
    <property type="evidence" value="ECO:0007669"/>
    <property type="project" value="InterPro"/>
</dbReference>
<dbReference type="InterPro" id="IPR020841">
    <property type="entry name" value="PKS_Beta-ketoAc_synthase_dom"/>
</dbReference>
<dbReference type="RefSeq" id="WP_237379866.1">
    <property type="nucleotide sequence ID" value="NZ_CP071793.1"/>
</dbReference>
<dbReference type="PROSITE" id="PS52004">
    <property type="entry name" value="KS3_2"/>
    <property type="match status" value="1"/>
</dbReference>
<dbReference type="InterPro" id="IPR050091">
    <property type="entry name" value="PKS_NRPS_Biosynth_Enz"/>
</dbReference>
<dbReference type="GO" id="GO:0005737">
    <property type="term" value="C:cytoplasm"/>
    <property type="evidence" value="ECO:0007669"/>
    <property type="project" value="UniProtKB-SubCell"/>
</dbReference>
<reference evidence="11" key="1">
    <citation type="submission" date="2021-03" db="EMBL/GenBank/DDBJ databases">
        <title>Acanthopleuribacteraceae sp. M133.</title>
        <authorList>
            <person name="Wang G."/>
        </authorList>
    </citation>
    <scope>NUCLEOTIDE SEQUENCE</scope>
    <source>
        <strain evidence="11">M133</strain>
    </source>
</reference>
<dbReference type="AlphaFoldDB" id="A0A8A4TL84"/>
<evidence type="ECO:0000256" key="7">
    <source>
        <dbReference type="ARBA" id="ARBA00022737"/>
    </source>
</evidence>
<evidence type="ECO:0000259" key="9">
    <source>
        <dbReference type="PROSITE" id="PS50075"/>
    </source>
</evidence>
<dbReference type="Pfam" id="PF22336">
    <property type="entry name" value="RhiE-like_linker"/>
    <property type="match status" value="1"/>
</dbReference>
<dbReference type="CDD" id="cd00833">
    <property type="entry name" value="PKS"/>
    <property type="match status" value="1"/>
</dbReference>
<dbReference type="Proteomes" id="UP000663929">
    <property type="component" value="Chromosome"/>
</dbReference>
<dbReference type="InterPro" id="IPR016039">
    <property type="entry name" value="Thiolase-like"/>
</dbReference>
<protein>
    <submittedName>
        <fullName evidence="11">Uncharacterized protein</fullName>
    </submittedName>
</protein>
<name>A0A8A4TL84_SULCO</name>
<dbReference type="GO" id="GO:0071770">
    <property type="term" value="P:DIM/DIP cell wall layer assembly"/>
    <property type="evidence" value="ECO:0007669"/>
    <property type="project" value="TreeGrafter"/>
</dbReference>
<feature type="compositionally biased region" description="Low complexity" evidence="8">
    <location>
        <begin position="653"/>
        <end position="668"/>
    </location>
</feature>
<feature type="compositionally biased region" description="Basic and acidic residues" evidence="8">
    <location>
        <begin position="1"/>
        <end position="11"/>
    </location>
</feature>
<evidence type="ECO:0000256" key="5">
    <source>
        <dbReference type="ARBA" id="ARBA00022553"/>
    </source>
</evidence>
<dbReference type="SMART" id="SM00823">
    <property type="entry name" value="PKS_PP"/>
    <property type="match status" value="1"/>
</dbReference>
<dbReference type="SUPFAM" id="SSF47336">
    <property type="entry name" value="ACP-like"/>
    <property type="match status" value="1"/>
</dbReference>
<dbReference type="Pfam" id="PF02801">
    <property type="entry name" value="Ketoacyl-synt_C"/>
    <property type="match status" value="1"/>
</dbReference>
<dbReference type="GO" id="GO:0005886">
    <property type="term" value="C:plasma membrane"/>
    <property type="evidence" value="ECO:0007669"/>
    <property type="project" value="TreeGrafter"/>
</dbReference>
<feature type="compositionally biased region" description="Basic and acidic residues" evidence="8">
    <location>
        <begin position="738"/>
        <end position="747"/>
    </location>
</feature>
<feature type="compositionally biased region" description="Low complexity" evidence="8">
    <location>
        <begin position="704"/>
        <end position="715"/>
    </location>
</feature>
<dbReference type="GO" id="GO:0004312">
    <property type="term" value="F:fatty acid synthase activity"/>
    <property type="evidence" value="ECO:0007669"/>
    <property type="project" value="TreeGrafter"/>
</dbReference>
<dbReference type="InterPro" id="IPR036736">
    <property type="entry name" value="ACP-like_sf"/>
</dbReference>
<keyword evidence="4" id="KW-0963">Cytoplasm</keyword>
<evidence type="ECO:0000256" key="2">
    <source>
        <dbReference type="ARBA" id="ARBA00004792"/>
    </source>
</evidence>
<dbReference type="Gene3D" id="1.10.1240.100">
    <property type="match status" value="1"/>
</dbReference>
<feature type="domain" description="Ketosynthase family 3 (KS3)" evidence="10">
    <location>
        <begin position="41"/>
        <end position="470"/>
    </location>
</feature>
<keyword evidence="7" id="KW-0677">Repeat</keyword>
<dbReference type="GO" id="GO:0006633">
    <property type="term" value="P:fatty acid biosynthetic process"/>
    <property type="evidence" value="ECO:0007669"/>
    <property type="project" value="TreeGrafter"/>
</dbReference>
<keyword evidence="5" id="KW-0597">Phosphoprotein</keyword>